<accession>A0A915E635</accession>
<keyword evidence="2" id="KW-1185">Reference proteome</keyword>
<sequence>MGHNTAATKHRLRQNTAYDKTPREKHRLRQNTATTVKCLYNSVLSFGISTGGCSSSPYYGCRRRQRTIRNRYQQQAPQIIQRQAPPIIIQQQEQQPRVGRKVEAPYPASPPRAPSQFLHPPQPVYQPRVAQPEEQMMVSSLISAQPPPAKGFRSLSQDV</sequence>
<feature type="compositionally biased region" description="Low complexity" evidence="1">
    <location>
        <begin position="72"/>
        <end position="97"/>
    </location>
</feature>
<feature type="region of interest" description="Disordered" evidence="1">
    <location>
        <begin position="72"/>
        <end position="124"/>
    </location>
</feature>
<name>A0A915E635_9BILA</name>
<feature type="region of interest" description="Disordered" evidence="1">
    <location>
        <begin position="1"/>
        <end position="24"/>
    </location>
</feature>
<dbReference type="Proteomes" id="UP000887574">
    <property type="component" value="Unplaced"/>
</dbReference>
<proteinExistence type="predicted"/>
<protein>
    <submittedName>
        <fullName evidence="3">Uncharacterized protein</fullName>
    </submittedName>
</protein>
<evidence type="ECO:0000256" key="1">
    <source>
        <dbReference type="SAM" id="MobiDB-lite"/>
    </source>
</evidence>
<evidence type="ECO:0000313" key="3">
    <source>
        <dbReference type="WBParaSite" id="jg2964"/>
    </source>
</evidence>
<dbReference type="WBParaSite" id="jg2964">
    <property type="protein sequence ID" value="jg2964"/>
    <property type="gene ID" value="jg2964"/>
</dbReference>
<reference evidence="3" key="1">
    <citation type="submission" date="2022-11" db="UniProtKB">
        <authorList>
            <consortium name="WormBaseParasite"/>
        </authorList>
    </citation>
    <scope>IDENTIFICATION</scope>
</reference>
<dbReference type="AlphaFoldDB" id="A0A915E635"/>
<organism evidence="2 3">
    <name type="scientific">Ditylenchus dipsaci</name>
    <dbReference type="NCBI Taxonomy" id="166011"/>
    <lineage>
        <taxon>Eukaryota</taxon>
        <taxon>Metazoa</taxon>
        <taxon>Ecdysozoa</taxon>
        <taxon>Nematoda</taxon>
        <taxon>Chromadorea</taxon>
        <taxon>Rhabditida</taxon>
        <taxon>Tylenchina</taxon>
        <taxon>Tylenchomorpha</taxon>
        <taxon>Sphaerularioidea</taxon>
        <taxon>Anguinidae</taxon>
        <taxon>Anguininae</taxon>
        <taxon>Ditylenchus</taxon>
    </lineage>
</organism>
<evidence type="ECO:0000313" key="2">
    <source>
        <dbReference type="Proteomes" id="UP000887574"/>
    </source>
</evidence>